<dbReference type="AlphaFoldDB" id="A0AAW2DD37"/>
<proteinExistence type="predicted"/>
<dbReference type="EMBL" id="JAZDWU010000003">
    <property type="protein sequence ID" value="KAL0007772.1"/>
    <property type="molecule type" value="Genomic_DNA"/>
</dbReference>
<evidence type="ECO:0000313" key="1">
    <source>
        <dbReference type="EMBL" id="KAL0007772.1"/>
    </source>
</evidence>
<reference evidence="1 2" key="1">
    <citation type="submission" date="2024-01" db="EMBL/GenBank/DDBJ databases">
        <title>A telomere-to-telomere, gap-free genome of sweet tea (Lithocarpus litseifolius).</title>
        <authorList>
            <person name="Zhou J."/>
        </authorList>
    </citation>
    <scope>NUCLEOTIDE SEQUENCE [LARGE SCALE GENOMIC DNA]</scope>
    <source>
        <strain evidence="1">Zhou-2022a</strain>
        <tissue evidence="1">Leaf</tissue>
    </source>
</reference>
<gene>
    <name evidence="1" type="ORF">SO802_009274</name>
</gene>
<comment type="caution">
    <text evidence="1">The sequence shown here is derived from an EMBL/GenBank/DDBJ whole genome shotgun (WGS) entry which is preliminary data.</text>
</comment>
<protein>
    <submittedName>
        <fullName evidence="1">Uncharacterized protein</fullName>
    </submittedName>
</protein>
<dbReference type="Proteomes" id="UP001459277">
    <property type="component" value="Unassembled WGS sequence"/>
</dbReference>
<name>A0AAW2DD37_9ROSI</name>
<evidence type="ECO:0000313" key="2">
    <source>
        <dbReference type="Proteomes" id="UP001459277"/>
    </source>
</evidence>
<accession>A0AAW2DD37</accession>
<keyword evidence="2" id="KW-1185">Reference proteome</keyword>
<organism evidence="1 2">
    <name type="scientific">Lithocarpus litseifolius</name>
    <dbReference type="NCBI Taxonomy" id="425828"/>
    <lineage>
        <taxon>Eukaryota</taxon>
        <taxon>Viridiplantae</taxon>
        <taxon>Streptophyta</taxon>
        <taxon>Embryophyta</taxon>
        <taxon>Tracheophyta</taxon>
        <taxon>Spermatophyta</taxon>
        <taxon>Magnoliopsida</taxon>
        <taxon>eudicotyledons</taxon>
        <taxon>Gunneridae</taxon>
        <taxon>Pentapetalae</taxon>
        <taxon>rosids</taxon>
        <taxon>fabids</taxon>
        <taxon>Fagales</taxon>
        <taxon>Fagaceae</taxon>
        <taxon>Lithocarpus</taxon>
    </lineage>
</organism>
<sequence>MAFTLEEIWCTRNVVLHQSYPIDLHSSTQSIHTKMMECSRVFACSKALSPRTSVTKWSPPPLGTIKPNVDATISHSKAALAVIARNKFGAVIKVWTKIIPKSSPFRAETEAIL</sequence>